<evidence type="ECO:0000256" key="5">
    <source>
        <dbReference type="ARBA" id="ARBA00023014"/>
    </source>
</evidence>
<keyword evidence="1" id="KW-0001">2Fe-2S</keyword>
<evidence type="ECO:0000259" key="6">
    <source>
        <dbReference type="PROSITE" id="PS51296"/>
    </source>
</evidence>
<sequence>MNVMEHAVFRRFWYPVMPMSKLKQGPQRFELLGQALALFLDDGGVPAALEDRCCHRTARLSLGEVCDNAIACPYHGWRYNREGQCVLVPQMPDRDPGPKRRVKAFSCREKYGYAWVALEQPLFDIPDFPEAADDSFVLIQEFYEEWRVSGLRVMENELDMAHPSYVHLGTFGSPEHLVAEDAKIEEFPGGFHYTGRLGVKQAHHAQDRNNERFLDCSWYAPFICRLRINYADGPAHVIINCQVPLANNRSQVVQFCFQEDDGNGIDEAAILAFDRKVTLEDKHVLESTDANVPLDPRDERHMVSDKPGLVMRRMIQALIENHETQAVTVQ</sequence>
<reference evidence="7" key="1">
    <citation type="submission" date="2012-09" db="EMBL/GenBank/DDBJ databases">
        <title>Genome Sequence of alkane-degrading Bacterium Alcanivorax balearicus MACL04.</title>
        <authorList>
            <person name="Lai Q."/>
            <person name="Shao Z."/>
        </authorList>
    </citation>
    <scope>NUCLEOTIDE SEQUENCE</scope>
    <source>
        <strain evidence="7">MACL04</strain>
    </source>
</reference>
<dbReference type="InterPro" id="IPR044043">
    <property type="entry name" value="VanA_C_cat"/>
</dbReference>
<dbReference type="Gene3D" id="3.90.380.10">
    <property type="entry name" value="Naphthalene 1,2-dioxygenase Alpha Subunit, Chain A, domain 1"/>
    <property type="match status" value="1"/>
</dbReference>
<evidence type="ECO:0000313" key="7">
    <source>
        <dbReference type="EMBL" id="MCU5781735.1"/>
    </source>
</evidence>
<keyword evidence="3" id="KW-0560">Oxidoreductase</keyword>
<dbReference type="SUPFAM" id="SSF55961">
    <property type="entry name" value="Bet v1-like"/>
    <property type="match status" value="1"/>
</dbReference>
<keyword evidence="2" id="KW-0479">Metal-binding</keyword>
<evidence type="ECO:0000256" key="2">
    <source>
        <dbReference type="ARBA" id="ARBA00022723"/>
    </source>
</evidence>
<evidence type="ECO:0000256" key="3">
    <source>
        <dbReference type="ARBA" id="ARBA00023002"/>
    </source>
</evidence>
<name>A0ABT2QW33_9GAMM</name>
<dbReference type="Pfam" id="PF19112">
    <property type="entry name" value="VanA_C"/>
    <property type="match status" value="1"/>
</dbReference>
<dbReference type="Proteomes" id="UP001064106">
    <property type="component" value="Unassembled WGS sequence"/>
</dbReference>
<keyword evidence="4" id="KW-0408">Iron</keyword>
<dbReference type="InterPro" id="IPR050584">
    <property type="entry name" value="Cholesterol_7-desaturase"/>
</dbReference>
<dbReference type="SUPFAM" id="SSF50022">
    <property type="entry name" value="ISP domain"/>
    <property type="match status" value="1"/>
</dbReference>
<dbReference type="CDD" id="cd03469">
    <property type="entry name" value="Rieske_RO_Alpha_N"/>
    <property type="match status" value="1"/>
</dbReference>
<organism evidence="7 8">
    <name type="scientific">Alloalcanivorax balearicus MACL04</name>
    <dbReference type="NCBI Taxonomy" id="1177182"/>
    <lineage>
        <taxon>Bacteria</taxon>
        <taxon>Pseudomonadati</taxon>
        <taxon>Pseudomonadota</taxon>
        <taxon>Gammaproteobacteria</taxon>
        <taxon>Oceanospirillales</taxon>
        <taxon>Alcanivoracaceae</taxon>
        <taxon>Alloalcanivorax</taxon>
    </lineage>
</organism>
<dbReference type="InterPro" id="IPR036922">
    <property type="entry name" value="Rieske_2Fe-2S_sf"/>
</dbReference>
<accession>A0ABT2QW33</accession>
<evidence type="ECO:0000256" key="4">
    <source>
        <dbReference type="ARBA" id="ARBA00023004"/>
    </source>
</evidence>
<dbReference type="PROSITE" id="PS51296">
    <property type="entry name" value="RIESKE"/>
    <property type="match status" value="1"/>
</dbReference>
<dbReference type="Gene3D" id="2.102.10.10">
    <property type="entry name" value="Rieske [2Fe-2S] iron-sulphur domain"/>
    <property type="match status" value="1"/>
</dbReference>
<dbReference type="InterPro" id="IPR017941">
    <property type="entry name" value="Rieske_2Fe-2S"/>
</dbReference>
<keyword evidence="8" id="KW-1185">Reference proteome</keyword>
<feature type="domain" description="Rieske" evidence="6">
    <location>
        <begin position="13"/>
        <end position="116"/>
    </location>
</feature>
<evidence type="ECO:0000313" key="8">
    <source>
        <dbReference type="Proteomes" id="UP001064106"/>
    </source>
</evidence>
<dbReference type="PANTHER" id="PTHR21266">
    <property type="entry name" value="IRON-SULFUR DOMAIN CONTAINING PROTEIN"/>
    <property type="match status" value="1"/>
</dbReference>
<dbReference type="PANTHER" id="PTHR21266:SF60">
    <property type="entry name" value="3-KETOSTEROID-9-ALPHA-MONOOXYGENASE, OXYGENASE COMPONENT"/>
    <property type="match status" value="1"/>
</dbReference>
<dbReference type="EMBL" id="ARXS01000004">
    <property type="protein sequence ID" value="MCU5781735.1"/>
    <property type="molecule type" value="Genomic_DNA"/>
</dbReference>
<proteinExistence type="predicted"/>
<protein>
    <submittedName>
        <fullName evidence="7">Rieske family iron-sulfur cluster-binding protein</fullName>
    </submittedName>
</protein>
<comment type="caution">
    <text evidence="7">The sequence shown here is derived from an EMBL/GenBank/DDBJ whole genome shotgun (WGS) entry which is preliminary data.</text>
</comment>
<gene>
    <name evidence="7" type="ORF">MA04_01035</name>
</gene>
<evidence type="ECO:0000256" key="1">
    <source>
        <dbReference type="ARBA" id="ARBA00022714"/>
    </source>
</evidence>
<dbReference type="Pfam" id="PF00355">
    <property type="entry name" value="Rieske"/>
    <property type="match status" value="1"/>
</dbReference>
<keyword evidence="5" id="KW-0411">Iron-sulfur</keyword>